<dbReference type="PANTHER" id="PTHR45649:SF26">
    <property type="entry name" value="OS04G0435100 PROTEIN"/>
    <property type="match status" value="1"/>
</dbReference>
<feature type="transmembrane region" description="Helical" evidence="6">
    <location>
        <begin position="445"/>
        <end position="469"/>
    </location>
</feature>
<evidence type="ECO:0000256" key="4">
    <source>
        <dbReference type="ARBA" id="ARBA00022989"/>
    </source>
</evidence>
<gene>
    <name evidence="7" type="ORF">OEZ85_006858</name>
</gene>
<feature type="transmembrane region" description="Helical" evidence="6">
    <location>
        <begin position="519"/>
        <end position="540"/>
    </location>
</feature>
<feature type="transmembrane region" description="Helical" evidence="6">
    <location>
        <begin position="65"/>
        <end position="88"/>
    </location>
</feature>
<dbReference type="InterPro" id="IPR002293">
    <property type="entry name" value="AA/rel_permease1"/>
</dbReference>
<evidence type="ECO:0008006" key="9">
    <source>
        <dbReference type="Google" id="ProtNLM"/>
    </source>
</evidence>
<keyword evidence="8" id="KW-1185">Reference proteome</keyword>
<proteinExistence type="predicted"/>
<sequence>MAPTAVDYEKALDVSGHASQAWSGDAAMRFDSQSSRAKGSDIYAQDDARLEALGYKRELNRVMGYYTNFGMAFTIVSILTGLTGLYTLGFTYGGPVVITWGWLVSVLFTCAVAASLAEICSAFPSAGGVYLYTYQLAGPKHRAFAAWLAGWLNLTGEAAVTAGIVYTFATTLANVILIALPPGSTFPAASPKMLLLYYGLTLLWAGVVNTCTVRVVSFLDGISVAWHCLGTVVFAIVLLAVAPTRQSGSYVFGAFNAAESSGVPGHAYVYLLGLLMSMFTLTGYDASGKMAEESRNAAKVAPFGIFMTVVISGLVGFIYLLAITFSIQDPSTLLDPANATGGTFVVGQVVLDAFMARSGSGSGNEAFARGSAAALLCVPLVAQLFCSMSSVTGNSRTLWSFARDKAVPGHRWLARVSAISDTPVASTWVMVAAAFLLGLPMLGSTVAFAAITSLATIGLYISYAIPIFFRLVNGSNTFKPGPVHLGRAGVPVAVIALLWVAFLTVLFVLPTAYPVTHVNLNYAGVTVAGVLLFSIGWWVLSARRWFDGPNTV</sequence>
<feature type="transmembrane region" description="Helical" evidence="6">
    <location>
        <begin position="412"/>
        <end position="439"/>
    </location>
</feature>
<dbReference type="Proteomes" id="UP001244341">
    <property type="component" value="Chromosome 4b"/>
</dbReference>
<evidence type="ECO:0000256" key="5">
    <source>
        <dbReference type="ARBA" id="ARBA00023136"/>
    </source>
</evidence>
<feature type="transmembrane region" description="Helical" evidence="6">
    <location>
        <begin position="224"/>
        <end position="242"/>
    </location>
</feature>
<evidence type="ECO:0000256" key="2">
    <source>
        <dbReference type="ARBA" id="ARBA00022448"/>
    </source>
</evidence>
<dbReference type="EMBL" id="CP126211">
    <property type="protein sequence ID" value="WIA13270.1"/>
    <property type="molecule type" value="Genomic_DNA"/>
</dbReference>
<feature type="transmembrane region" description="Helical" evidence="6">
    <location>
        <begin position="144"/>
        <end position="177"/>
    </location>
</feature>
<feature type="transmembrane region" description="Helical" evidence="6">
    <location>
        <begin position="100"/>
        <end position="132"/>
    </location>
</feature>
<feature type="transmembrane region" description="Helical" evidence="6">
    <location>
        <begin position="305"/>
        <end position="327"/>
    </location>
</feature>
<evidence type="ECO:0000256" key="1">
    <source>
        <dbReference type="ARBA" id="ARBA00004141"/>
    </source>
</evidence>
<dbReference type="Pfam" id="PF13520">
    <property type="entry name" value="AA_permease_2"/>
    <property type="match status" value="1"/>
</dbReference>
<evidence type="ECO:0000256" key="3">
    <source>
        <dbReference type="ARBA" id="ARBA00022692"/>
    </source>
</evidence>
<evidence type="ECO:0000256" key="6">
    <source>
        <dbReference type="SAM" id="Phobius"/>
    </source>
</evidence>
<dbReference type="PANTHER" id="PTHR45649">
    <property type="entry name" value="AMINO-ACID PERMEASE BAT1"/>
    <property type="match status" value="1"/>
</dbReference>
<keyword evidence="5 6" id="KW-0472">Membrane</keyword>
<accession>A0ABY8TVZ0</accession>
<reference evidence="7 8" key="1">
    <citation type="submission" date="2023-05" db="EMBL/GenBank/DDBJ databases">
        <title>A 100% complete, gapless, phased diploid assembly of the Scenedesmus obliquus UTEX 3031 genome.</title>
        <authorList>
            <person name="Biondi T.C."/>
            <person name="Hanschen E.R."/>
            <person name="Kwon T."/>
            <person name="Eng W."/>
            <person name="Kruse C.P.S."/>
            <person name="Koehler S.I."/>
            <person name="Kunde Y."/>
            <person name="Gleasner C.D."/>
            <person name="You Mak K.T."/>
            <person name="Polle J."/>
            <person name="Hovde B.T."/>
            <person name="Starkenburg S.R."/>
        </authorList>
    </citation>
    <scope>NUCLEOTIDE SEQUENCE [LARGE SCALE GENOMIC DNA]</scope>
    <source>
        <strain evidence="7 8">DOE0152z</strain>
    </source>
</reference>
<dbReference type="Gene3D" id="1.20.1740.10">
    <property type="entry name" value="Amino acid/polyamine transporter I"/>
    <property type="match status" value="1"/>
</dbReference>
<evidence type="ECO:0000313" key="7">
    <source>
        <dbReference type="EMBL" id="WIA13270.1"/>
    </source>
</evidence>
<organism evidence="7 8">
    <name type="scientific">Tetradesmus obliquus</name>
    <name type="common">Green alga</name>
    <name type="synonym">Acutodesmus obliquus</name>
    <dbReference type="NCBI Taxonomy" id="3088"/>
    <lineage>
        <taxon>Eukaryota</taxon>
        <taxon>Viridiplantae</taxon>
        <taxon>Chlorophyta</taxon>
        <taxon>core chlorophytes</taxon>
        <taxon>Chlorophyceae</taxon>
        <taxon>CS clade</taxon>
        <taxon>Sphaeropleales</taxon>
        <taxon>Scenedesmaceae</taxon>
        <taxon>Tetradesmus</taxon>
    </lineage>
</organism>
<feature type="transmembrane region" description="Helical" evidence="6">
    <location>
        <begin position="490"/>
        <end position="513"/>
    </location>
</feature>
<evidence type="ECO:0000313" key="8">
    <source>
        <dbReference type="Proteomes" id="UP001244341"/>
    </source>
</evidence>
<keyword evidence="3 6" id="KW-0812">Transmembrane</keyword>
<keyword evidence="4 6" id="KW-1133">Transmembrane helix</keyword>
<comment type="subcellular location">
    <subcellularLocation>
        <location evidence="1">Membrane</location>
        <topology evidence="1">Multi-pass membrane protein</topology>
    </subcellularLocation>
</comment>
<protein>
    <recommendedName>
        <fullName evidence="9">Amino acid permease/ SLC12A domain-containing protein</fullName>
    </recommendedName>
</protein>
<name>A0ABY8TVZ0_TETOB</name>
<feature type="transmembrane region" description="Helical" evidence="6">
    <location>
        <begin position="197"/>
        <end position="217"/>
    </location>
</feature>
<dbReference type="PIRSF" id="PIRSF006060">
    <property type="entry name" value="AA_transporter"/>
    <property type="match status" value="1"/>
</dbReference>
<feature type="transmembrane region" description="Helical" evidence="6">
    <location>
        <begin position="267"/>
        <end position="284"/>
    </location>
</feature>
<keyword evidence="2" id="KW-0813">Transport</keyword>